<dbReference type="InterPro" id="IPR012480">
    <property type="entry name" value="Hepar_II_III_C"/>
</dbReference>
<dbReference type="RefSeq" id="XP_043034311.1">
    <property type="nucleotide sequence ID" value="XM_043189731.1"/>
</dbReference>
<organism evidence="5 6">
    <name type="scientific">Guyanagaster necrorhizus</name>
    <dbReference type="NCBI Taxonomy" id="856835"/>
    <lineage>
        <taxon>Eukaryota</taxon>
        <taxon>Fungi</taxon>
        <taxon>Dikarya</taxon>
        <taxon>Basidiomycota</taxon>
        <taxon>Agaricomycotina</taxon>
        <taxon>Agaricomycetes</taxon>
        <taxon>Agaricomycetidae</taxon>
        <taxon>Agaricales</taxon>
        <taxon>Marasmiineae</taxon>
        <taxon>Physalacriaceae</taxon>
        <taxon>Guyanagaster</taxon>
    </lineage>
</organism>
<reference evidence="5" key="1">
    <citation type="submission" date="2020-11" db="EMBL/GenBank/DDBJ databases">
        <title>Adaptations for nitrogen fixation in a non-lichenized fungal sporocarp promotes dispersal by wood-feeding termites.</title>
        <authorList>
            <consortium name="DOE Joint Genome Institute"/>
            <person name="Koch R.A."/>
            <person name="Yoon G."/>
            <person name="Arayal U."/>
            <person name="Lail K."/>
            <person name="Amirebrahimi M."/>
            <person name="Labutti K."/>
            <person name="Lipzen A."/>
            <person name="Riley R."/>
            <person name="Barry K."/>
            <person name="Henrissat B."/>
            <person name="Grigoriev I.V."/>
            <person name="Herr J.R."/>
            <person name="Aime M.C."/>
        </authorList>
    </citation>
    <scope>NUCLEOTIDE SEQUENCE</scope>
    <source>
        <strain evidence="5">MCA 3950</strain>
    </source>
</reference>
<evidence type="ECO:0000313" key="6">
    <source>
        <dbReference type="Proteomes" id="UP000812287"/>
    </source>
</evidence>
<feature type="transmembrane region" description="Helical" evidence="3">
    <location>
        <begin position="12"/>
        <end position="32"/>
    </location>
</feature>
<dbReference type="InterPro" id="IPR008929">
    <property type="entry name" value="Chondroitin_lyas"/>
</dbReference>
<protein>
    <recommendedName>
        <fullName evidence="4">Heparinase II/III-like C-terminal domain-containing protein</fullName>
    </recommendedName>
</protein>
<dbReference type="EMBL" id="MU250566">
    <property type="protein sequence ID" value="KAG7440811.1"/>
    <property type="molecule type" value="Genomic_DNA"/>
</dbReference>
<evidence type="ECO:0000313" key="5">
    <source>
        <dbReference type="EMBL" id="KAG7440811.1"/>
    </source>
</evidence>
<dbReference type="Gene3D" id="2.70.98.70">
    <property type="match status" value="1"/>
</dbReference>
<gene>
    <name evidence="5" type="ORF">BT62DRAFT_982940</name>
</gene>
<keyword evidence="3" id="KW-0472">Membrane</keyword>
<sequence>MANKDASDSADGLLIPVTVLVVIGAVLGGVLGSRTAENNNGKSSFSSSASLDGNSQSDPSAAASAEKAIGIFATATDSYYMVPLYPSTTNTAAFTTPTIIATTDPKLSWPKDSFAPSNPSAMSLRSDRPHLISPAYKLNALPTLIQNDLYLKQWNDTIFGNATSYHTLPPVVYHMDGATPHDAREIKAFAYAYRMTNDTKWSDRCWLELKTDDQKAQIRFTVNKHGLSLGVAAFNDATVSYGWWKDNVDSNWNCVCNTGLTLASLAILGDDTEGYANTLLGLTILNAVQNCAKGVSDDGTWAETPNYWCFGTTGLAEMASSLLTATGSDYGLLSSNSDFVKTGNFHMHLDSFFSNELDQWVTMRNSWTDIKALYVAMKAGLNQGHQTHNDLDVGDFVIDALGTRWAGELGSGDYLAPNYFSSDAQDSDKWKYYRKMTEGQNTILINQANQLVTAKPTITRNGTTGSKQGSSTVVSLEDGSTAFWVADISSAYSDATSVQRGVRMINQRKQILIQDEITSTAGIQWRMHTNATVTTNGASVTLVRDGKTIDVSILSPSGATFTTSAAKRFDTDPTPPAPDQDNPGIPVLFNPEWNDGTQFKTPSGVALDDWSLTSHN</sequence>
<name>A0A9P8AML3_9AGAR</name>
<feature type="domain" description="Heparinase II/III-like C-terminal" evidence="4">
    <location>
        <begin position="360"/>
        <end position="567"/>
    </location>
</feature>
<dbReference type="GO" id="GO:0016829">
    <property type="term" value="F:lyase activity"/>
    <property type="evidence" value="ECO:0007669"/>
    <property type="project" value="InterPro"/>
</dbReference>
<evidence type="ECO:0000256" key="2">
    <source>
        <dbReference type="SAM" id="MobiDB-lite"/>
    </source>
</evidence>
<dbReference type="OrthoDB" id="3476529at2759"/>
<feature type="compositionally biased region" description="Low complexity" evidence="2">
    <location>
        <begin position="38"/>
        <end position="55"/>
    </location>
</feature>
<proteinExistence type="predicted"/>
<comment type="caution">
    <text evidence="5">The sequence shown here is derived from an EMBL/GenBank/DDBJ whole genome shotgun (WGS) entry which is preliminary data.</text>
</comment>
<accession>A0A9P8AML3</accession>
<dbReference type="PANTHER" id="PTHR38045:SF1">
    <property type="entry name" value="HEPARINASE II_III-LIKE PROTEIN"/>
    <property type="match status" value="1"/>
</dbReference>
<comment type="subcellular location">
    <subcellularLocation>
        <location evidence="1">Cell envelope</location>
    </subcellularLocation>
</comment>
<keyword evidence="3" id="KW-1133">Transmembrane helix</keyword>
<dbReference type="Gene3D" id="1.50.10.100">
    <property type="entry name" value="Chondroitin AC/alginate lyase"/>
    <property type="match status" value="2"/>
</dbReference>
<keyword evidence="6" id="KW-1185">Reference proteome</keyword>
<evidence type="ECO:0000259" key="4">
    <source>
        <dbReference type="Pfam" id="PF07940"/>
    </source>
</evidence>
<dbReference type="SUPFAM" id="SSF48230">
    <property type="entry name" value="Chondroitin AC/alginate lyase"/>
    <property type="match status" value="1"/>
</dbReference>
<feature type="region of interest" description="Disordered" evidence="2">
    <location>
        <begin position="564"/>
        <end position="605"/>
    </location>
</feature>
<evidence type="ECO:0000256" key="3">
    <source>
        <dbReference type="SAM" id="Phobius"/>
    </source>
</evidence>
<keyword evidence="3" id="KW-0812">Transmembrane</keyword>
<dbReference type="Proteomes" id="UP000812287">
    <property type="component" value="Unassembled WGS sequence"/>
</dbReference>
<dbReference type="PANTHER" id="PTHR38045">
    <property type="entry name" value="CHROMOSOME 1, WHOLE GENOME SHOTGUN SEQUENCE"/>
    <property type="match status" value="1"/>
</dbReference>
<dbReference type="GeneID" id="66112028"/>
<dbReference type="Pfam" id="PF07940">
    <property type="entry name" value="Hepar_II_III_C"/>
    <property type="match status" value="1"/>
</dbReference>
<evidence type="ECO:0000256" key="1">
    <source>
        <dbReference type="ARBA" id="ARBA00004196"/>
    </source>
</evidence>
<dbReference type="AlphaFoldDB" id="A0A9P8AML3"/>
<feature type="region of interest" description="Disordered" evidence="2">
    <location>
        <begin position="37"/>
        <end position="59"/>
    </location>
</feature>